<dbReference type="PANTHER" id="PTHR23050">
    <property type="entry name" value="CALCIUM BINDING PROTEIN"/>
    <property type="match status" value="1"/>
</dbReference>
<accession>A0AAV6FM05</accession>
<dbReference type="InterPro" id="IPR050145">
    <property type="entry name" value="Centrin_CML-like"/>
</dbReference>
<name>A0AAV6FM05_9TELE</name>
<dbReference type="FunFam" id="1.10.238.10:FF:000003">
    <property type="entry name" value="Calmodulin A"/>
    <property type="match status" value="1"/>
</dbReference>
<evidence type="ECO:0000256" key="3">
    <source>
        <dbReference type="ARBA" id="ARBA00022837"/>
    </source>
</evidence>
<proteinExistence type="predicted"/>
<sequence>MREFRTPEQQEESIRSAFKMLDKDGSGYIEWNEMKYILSSVPNTVPNIVPLVPLTDEEAEALIHVADTDGDGRIDFKGTLMC</sequence>
<evidence type="ECO:0000256" key="1">
    <source>
        <dbReference type="ARBA" id="ARBA00022723"/>
    </source>
</evidence>
<organism evidence="5 6">
    <name type="scientific">Alosa alosa</name>
    <name type="common">allis shad</name>
    <dbReference type="NCBI Taxonomy" id="278164"/>
    <lineage>
        <taxon>Eukaryota</taxon>
        <taxon>Metazoa</taxon>
        <taxon>Chordata</taxon>
        <taxon>Craniata</taxon>
        <taxon>Vertebrata</taxon>
        <taxon>Euteleostomi</taxon>
        <taxon>Actinopterygii</taxon>
        <taxon>Neopterygii</taxon>
        <taxon>Teleostei</taxon>
        <taxon>Clupei</taxon>
        <taxon>Clupeiformes</taxon>
        <taxon>Clupeoidei</taxon>
        <taxon>Clupeidae</taxon>
        <taxon>Alosa</taxon>
    </lineage>
</organism>
<keyword evidence="1" id="KW-0479">Metal-binding</keyword>
<dbReference type="InterPro" id="IPR011992">
    <property type="entry name" value="EF-hand-dom_pair"/>
</dbReference>
<dbReference type="EMBL" id="JADWDJ010000022">
    <property type="protein sequence ID" value="KAG5262816.1"/>
    <property type="molecule type" value="Genomic_DNA"/>
</dbReference>
<protein>
    <recommendedName>
        <fullName evidence="4">EF-hand domain-containing protein</fullName>
    </recommendedName>
</protein>
<dbReference type="AlphaFoldDB" id="A0AAV6FM05"/>
<dbReference type="InterPro" id="IPR018247">
    <property type="entry name" value="EF_Hand_1_Ca_BS"/>
</dbReference>
<dbReference type="PROSITE" id="PS00018">
    <property type="entry name" value="EF_HAND_1"/>
    <property type="match status" value="1"/>
</dbReference>
<evidence type="ECO:0000313" key="5">
    <source>
        <dbReference type="EMBL" id="KAG5262816.1"/>
    </source>
</evidence>
<dbReference type="Gene3D" id="1.10.238.10">
    <property type="entry name" value="EF-hand"/>
    <property type="match status" value="1"/>
</dbReference>
<evidence type="ECO:0000256" key="2">
    <source>
        <dbReference type="ARBA" id="ARBA00022737"/>
    </source>
</evidence>
<dbReference type="Proteomes" id="UP000823561">
    <property type="component" value="Chromosome 22"/>
</dbReference>
<dbReference type="PROSITE" id="PS50222">
    <property type="entry name" value="EF_HAND_2"/>
    <property type="match status" value="2"/>
</dbReference>
<dbReference type="Pfam" id="PF13499">
    <property type="entry name" value="EF-hand_7"/>
    <property type="match status" value="1"/>
</dbReference>
<keyword evidence="3" id="KW-0106">Calcium</keyword>
<comment type="caution">
    <text evidence="5">The sequence shown here is derived from an EMBL/GenBank/DDBJ whole genome shotgun (WGS) entry which is preliminary data.</text>
</comment>
<dbReference type="InterPro" id="IPR002048">
    <property type="entry name" value="EF_hand_dom"/>
</dbReference>
<dbReference type="GO" id="GO:0005509">
    <property type="term" value="F:calcium ion binding"/>
    <property type="evidence" value="ECO:0007669"/>
    <property type="project" value="InterPro"/>
</dbReference>
<dbReference type="SMART" id="SM00054">
    <property type="entry name" value="EFh"/>
    <property type="match status" value="2"/>
</dbReference>
<gene>
    <name evidence="5" type="ORF">AALO_G00279220</name>
</gene>
<keyword evidence="6" id="KW-1185">Reference proteome</keyword>
<evidence type="ECO:0000259" key="4">
    <source>
        <dbReference type="PROSITE" id="PS50222"/>
    </source>
</evidence>
<keyword evidence="2" id="KW-0677">Repeat</keyword>
<dbReference type="SUPFAM" id="SSF47473">
    <property type="entry name" value="EF-hand"/>
    <property type="match status" value="1"/>
</dbReference>
<feature type="domain" description="EF-hand" evidence="4">
    <location>
        <begin position="54"/>
        <end position="82"/>
    </location>
</feature>
<feature type="domain" description="EF-hand" evidence="4">
    <location>
        <begin position="9"/>
        <end position="44"/>
    </location>
</feature>
<reference evidence="5" key="1">
    <citation type="submission" date="2020-10" db="EMBL/GenBank/DDBJ databases">
        <title>Chromosome-scale genome assembly of the Allis shad, Alosa alosa.</title>
        <authorList>
            <person name="Margot Z."/>
            <person name="Christophe K."/>
            <person name="Cabau C."/>
            <person name="Louis A."/>
            <person name="Berthelot C."/>
            <person name="Parey E."/>
            <person name="Roest Crollius H."/>
            <person name="Montfort J."/>
            <person name="Robinson-Rechavi M."/>
            <person name="Bucao C."/>
            <person name="Bouchez O."/>
            <person name="Gislard M."/>
            <person name="Lluch J."/>
            <person name="Milhes M."/>
            <person name="Lampietro C."/>
            <person name="Lopez Roques C."/>
            <person name="Donnadieu C."/>
            <person name="Braasch I."/>
            <person name="Desvignes T."/>
            <person name="Postlethwait J."/>
            <person name="Bobe J."/>
            <person name="Guiguen Y."/>
        </authorList>
    </citation>
    <scope>NUCLEOTIDE SEQUENCE</scope>
    <source>
        <strain evidence="5">M-15738</strain>
        <tissue evidence="5">Blood</tissue>
    </source>
</reference>
<evidence type="ECO:0000313" key="6">
    <source>
        <dbReference type="Proteomes" id="UP000823561"/>
    </source>
</evidence>